<dbReference type="Proteomes" id="UP000291343">
    <property type="component" value="Unassembled WGS sequence"/>
</dbReference>
<evidence type="ECO:0000313" key="3">
    <source>
        <dbReference type="EMBL" id="RZF42363.1"/>
    </source>
</evidence>
<dbReference type="OrthoDB" id="6020087at2759"/>
<keyword evidence="4" id="KW-1185">Reference proteome</keyword>
<dbReference type="SMR" id="A0A482X9E2"/>
<feature type="region of interest" description="Disordered" evidence="2">
    <location>
        <begin position="252"/>
        <end position="467"/>
    </location>
</feature>
<feature type="compositionally biased region" description="Polar residues" evidence="2">
    <location>
        <begin position="84"/>
        <end position="103"/>
    </location>
</feature>
<protein>
    <recommendedName>
        <fullName evidence="5">Round spermatid basic protein 1-like protein</fullName>
    </recommendedName>
</protein>
<feature type="compositionally biased region" description="Basic and acidic residues" evidence="2">
    <location>
        <begin position="281"/>
        <end position="306"/>
    </location>
</feature>
<feature type="compositionally biased region" description="Polar residues" evidence="2">
    <location>
        <begin position="307"/>
        <end position="336"/>
    </location>
</feature>
<dbReference type="GO" id="GO:0005634">
    <property type="term" value="C:nucleus"/>
    <property type="evidence" value="ECO:0007669"/>
    <property type="project" value="InterPro"/>
</dbReference>
<dbReference type="InParanoid" id="A0A482X9E2"/>
<accession>A0A482X9E2</accession>
<comment type="caution">
    <text evidence="3">The sequence shown here is derived from an EMBL/GenBank/DDBJ whole genome shotgun (WGS) entry which is preliminary data.</text>
</comment>
<dbReference type="STRING" id="195883.A0A482X9E2"/>
<feature type="compositionally biased region" description="Basic residues" evidence="2">
    <location>
        <begin position="74"/>
        <end position="83"/>
    </location>
</feature>
<dbReference type="InterPro" id="IPR026306">
    <property type="entry name" value="RSBN1/Dpy-2/CEP530"/>
</dbReference>
<organism evidence="3 4">
    <name type="scientific">Laodelphax striatellus</name>
    <name type="common">Small brown planthopper</name>
    <name type="synonym">Delphax striatella</name>
    <dbReference type="NCBI Taxonomy" id="195883"/>
    <lineage>
        <taxon>Eukaryota</taxon>
        <taxon>Metazoa</taxon>
        <taxon>Ecdysozoa</taxon>
        <taxon>Arthropoda</taxon>
        <taxon>Hexapoda</taxon>
        <taxon>Insecta</taxon>
        <taxon>Pterygota</taxon>
        <taxon>Neoptera</taxon>
        <taxon>Paraneoptera</taxon>
        <taxon>Hemiptera</taxon>
        <taxon>Auchenorrhyncha</taxon>
        <taxon>Fulgoroidea</taxon>
        <taxon>Delphacidae</taxon>
        <taxon>Criomorphinae</taxon>
        <taxon>Laodelphax</taxon>
    </lineage>
</organism>
<evidence type="ECO:0008006" key="5">
    <source>
        <dbReference type="Google" id="ProtNLM"/>
    </source>
</evidence>
<evidence type="ECO:0000313" key="4">
    <source>
        <dbReference type="Proteomes" id="UP000291343"/>
    </source>
</evidence>
<proteinExistence type="inferred from homology"/>
<dbReference type="PANTHER" id="PTHR13354:SF11">
    <property type="entry name" value="LYSINE-SPECIFIC DEMETHYLASE 9"/>
    <property type="match status" value="1"/>
</dbReference>
<feature type="compositionally biased region" description="Low complexity" evidence="2">
    <location>
        <begin position="370"/>
        <end position="383"/>
    </location>
</feature>
<evidence type="ECO:0000256" key="1">
    <source>
        <dbReference type="ARBA" id="ARBA00010560"/>
    </source>
</evidence>
<evidence type="ECO:0000256" key="2">
    <source>
        <dbReference type="SAM" id="MobiDB-lite"/>
    </source>
</evidence>
<sequence length="1075" mass="121748">MRHDYDTNSCCLSSEVSNLQKLIDFVENVATVLKINVGFETKLSCRFINYELLETFQRGVGRKELLKENVKYHKDRHRKKHSTTKLTRMSTESRSGGEFPNNNQPDLIGKTLFEINCDANKLGFYQPTISEKAENKCDSKNICTAFSGSETMSSSISPDSDPFVYNVTASPSAIVVANGNGSAPRPVDNRESIVTSNDGARLAPLGPPISRVLETVQSSFSSENIMSNNSALTISHVNVKQMCVVDPKLVNNKQRPESCDDKCKDSSTKPMNASNEKSHHKTDSGSHSRETGKSSKETQIRSKSENHSSVSSQNNSKTPTSANMANGNVLQNSSNRQPHEKSKHSHSDKSKDKHKRHATGSQSSSRHHYSSSSSSHSNHNKSSTFPYKKHELSDRRAEHDKHKRLYESHVDKYVISYSSNKPRDSSSKDKSRELNNEEKSRDSNNRDKVRESNDKEKSSRDPHEKKPFCHKCYKRSKVKKASIGVQCRRNKSLGKYITQQHSSDSDSKKEKIFQQLKHYTSKLPKPMPKSEFGLEDLKYGKYISIETYPNGGASVVHMYQDELQSLSSQEMDELATEYFKVVFAEDERGFAHHVMGIVHDSAKYLPDLLDYMAEHYPTLTVKNGILGRNSDIETTTMANYKEQVYKTCSHGTVRHGPLHQISLVGTVHEEVGGYFPDLLARLEANPFLRMTMPWGPLSVVQMETPQESNDGPILWIRPGEQLVPTADMNKSPYKRRRTGINELRNLQYLPRLSEAREYMFEDRTKAHADHVGHGLDRMTTAAVGVLKAVNGGKEYDFNRITKDVVAFYAADFFDLVEKLQLDLHEPPISQCVQWIEDAKLNQLRRDGIKYARIQLCDNDIYFLPRNIIHQFRTVSAVTSIAWHVRLKMYYQEDHQHLRNLSRVVPGATVQHLYKEKKTSLPGSAITVTDNKRRIRKNSDADNPREKKRMKSEERSTDIEKSADSVLLSHDNKELKPQKDKHVEVSPPECHFPKLEAGIKVESISSTIAPENELHNVQVSGEIKLESAEQIYVEDQCLQLQKLPVIEEEGVLIEVDNLVNEDNVAAAAKEDTQSTL</sequence>
<feature type="region of interest" description="Disordered" evidence="2">
    <location>
        <begin position="74"/>
        <end position="103"/>
    </location>
</feature>
<gene>
    <name evidence="3" type="ORF">LSTR_LSTR004171</name>
</gene>
<name>A0A482X9E2_LAOST</name>
<feature type="region of interest" description="Disordered" evidence="2">
    <location>
        <begin position="935"/>
        <end position="988"/>
    </location>
</feature>
<feature type="compositionally biased region" description="Basic and acidic residues" evidence="2">
    <location>
        <begin position="936"/>
        <end position="962"/>
    </location>
</feature>
<feature type="compositionally biased region" description="Basic and acidic residues" evidence="2">
    <location>
        <begin position="421"/>
        <end position="467"/>
    </location>
</feature>
<comment type="similarity">
    <text evidence="1">Belongs to the round spermatid basic protein 1 family.</text>
</comment>
<feature type="compositionally biased region" description="Basic and acidic residues" evidence="2">
    <location>
        <begin position="388"/>
        <end position="412"/>
    </location>
</feature>
<dbReference type="EMBL" id="QKKF02015211">
    <property type="protein sequence ID" value="RZF42363.1"/>
    <property type="molecule type" value="Genomic_DNA"/>
</dbReference>
<dbReference type="PANTHER" id="PTHR13354">
    <property type="entry name" value="ROUND SPERMATID BASIC PROTEIN 1"/>
    <property type="match status" value="1"/>
</dbReference>
<reference evidence="3 4" key="1">
    <citation type="journal article" date="2017" name="Gigascience">
        <title>Genome sequence of the small brown planthopper, Laodelphax striatellus.</title>
        <authorList>
            <person name="Zhu J."/>
            <person name="Jiang F."/>
            <person name="Wang X."/>
            <person name="Yang P."/>
            <person name="Bao Y."/>
            <person name="Zhao W."/>
            <person name="Wang W."/>
            <person name="Lu H."/>
            <person name="Wang Q."/>
            <person name="Cui N."/>
            <person name="Li J."/>
            <person name="Chen X."/>
            <person name="Luo L."/>
            <person name="Yu J."/>
            <person name="Kang L."/>
            <person name="Cui F."/>
        </authorList>
    </citation>
    <scope>NUCLEOTIDE SEQUENCE [LARGE SCALE GENOMIC DNA]</scope>
    <source>
        <strain evidence="3">Lst14</strain>
    </source>
</reference>
<feature type="compositionally biased region" description="Basic and acidic residues" evidence="2">
    <location>
        <begin position="969"/>
        <end position="983"/>
    </location>
</feature>
<dbReference type="AlphaFoldDB" id="A0A482X9E2"/>
<feature type="compositionally biased region" description="Basic and acidic residues" evidence="2">
    <location>
        <begin position="254"/>
        <end position="267"/>
    </location>
</feature>
<feature type="compositionally biased region" description="Basic and acidic residues" evidence="2">
    <location>
        <begin position="337"/>
        <end position="351"/>
    </location>
</feature>